<accession>A0A1X0QE26</accession>
<dbReference type="VEuPathDB" id="MicrosporidiaDB:HERIO_119"/>
<sequence>MNSGSKQIYKNHFKENQTEEKRSCYSCLIIVILLASLIILSFLLIYGLLYFFEDSEFIGLNDEEITNFKGWCFLTIVDVSVFVYCIYRCFTSKKINKDDYSNGAI</sequence>
<keyword evidence="3" id="KW-1185">Reference proteome</keyword>
<evidence type="ECO:0000313" key="2">
    <source>
        <dbReference type="EMBL" id="ORD98020.1"/>
    </source>
</evidence>
<evidence type="ECO:0000313" key="3">
    <source>
        <dbReference type="Proteomes" id="UP000192356"/>
    </source>
</evidence>
<organism evidence="2 3">
    <name type="scientific">Hepatospora eriocheir</name>
    <dbReference type="NCBI Taxonomy" id="1081669"/>
    <lineage>
        <taxon>Eukaryota</taxon>
        <taxon>Fungi</taxon>
        <taxon>Fungi incertae sedis</taxon>
        <taxon>Microsporidia</taxon>
        <taxon>Hepatosporidae</taxon>
        <taxon>Hepatospora</taxon>
    </lineage>
</organism>
<dbReference type="Proteomes" id="UP000192356">
    <property type="component" value="Unassembled WGS sequence"/>
</dbReference>
<comment type="caution">
    <text evidence="2">The sequence shown here is derived from an EMBL/GenBank/DDBJ whole genome shotgun (WGS) entry which is preliminary data.</text>
</comment>
<feature type="transmembrane region" description="Helical" evidence="1">
    <location>
        <begin position="68"/>
        <end position="87"/>
    </location>
</feature>
<keyword evidence="1" id="KW-0472">Membrane</keyword>
<keyword evidence="1" id="KW-0812">Transmembrane</keyword>
<reference evidence="2 3" key="1">
    <citation type="journal article" date="2017" name="Environ. Microbiol.">
        <title>Decay of the glycolytic pathway and adaptation to intranuclear parasitism within Enterocytozoonidae microsporidia.</title>
        <authorList>
            <person name="Wiredu Boakye D."/>
            <person name="Jaroenlak P."/>
            <person name="Prachumwat A."/>
            <person name="Williams T.A."/>
            <person name="Bateman K.S."/>
            <person name="Itsathitphaisarn O."/>
            <person name="Sritunyalucksana K."/>
            <person name="Paszkiewicz K.H."/>
            <person name="Moore K.A."/>
            <person name="Stentiford G.D."/>
            <person name="Williams B.A."/>
        </authorList>
    </citation>
    <scope>NUCLEOTIDE SEQUENCE [LARGE SCALE GENOMIC DNA]</scope>
    <source>
        <strain evidence="2 3">GB1</strain>
    </source>
</reference>
<dbReference type="EMBL" id="LVKB01000003">
    <property type="protein sequence ID" value="ORD98020.1"/>
    <property type="molecule type" value="Genomic_DNA"/>
</dbReference>
<gene>
    <name evidence="2" type="ORF">HERIO_119</name>
</gene>
<keyword evidence="1" id="KW-1133">Transmembrane helix</keyword>
<feature type="transmembrane region" description="Helical" evidence="1">
    <location>
        <begin position="24"/>
        <end position="48"/>
    </location>
</feature>
<dbReference type="AlphaFoldDB" id="A0A1X0QE26"/>
<proteinExistence type="predicted"/>
<protein>
    <submittedName>
        <fullName evidence="2">Uncharacterized protein</fullName>
    </submittedName>
</protein>
<evidence type="ECO:0000256" key="1">
    <source>
        <dbReference type="SAM" id="Phobius"/>
    </source>
</evidence>
<name>A0A1X0QE26_9MICR</name>